<dbReference type="GO" id="GO:0000324">
    <property type="term" value="C:fungal-type vacuole"/>
    <property type="evidence" value="ECO:0007669"/>
    <property type="project" value="TreeGrafter"/>
</dbReference>
<evidence type="ECO:0000256" key="3">
    <source>
        <dbReference type="ARBA" id="ARBA00007447"/>
    </source>
</evidence>
<dbReference type="RefSeq" id="XP_056482931.1">
    <property type="nucleotide sequence ID" value="XM_056636901.1"/>
</dbReference>
<comment type="subunit">
    <text evidence="4">Monomer.</text>
</comment>
<evidence type="ECO:0000256" key="10">
    <source>
        <dbReference type="RuleBase" id="RU000454"/>
    </source>
</evidence>
<keyword evidence="7 10" id="KW-0378">Hydrolase</keyword>
<dbReference type="PANTHER" id="PTHR47966">
    <property type="entry name" value="BETA-SITE APP-CLEAVING ENZYME, ISOFORM A-RELATED"/>
    <property type="match status" value="1"/>
</dbReference>
<keyword evidence="10 14" id="KW-0645">Protease</keyword>
<dbReference type="Pfam" id="PF00026">
    <property type="entry name" value="Asp"/>
    <property type="match status" value="1"/>
</dbReference>
<evidence type="ECO:0000259" key="13">
    <source>
        <dbReference type="PROSITE" id="PS51767"/>
    </source>
</evidence>
<feature type="active site" evidence="8">
    <location>
        <position position="122"/>
    </location>
</feature>
<dbReference type="InterPro" id="IPR021109">
    <property type="entry name" value="Peptidase_aspartic_dom_sf"/>
</dbReference>
<dbReference type="SUPFAM" id="SSF50630">
    <property type="entry name" value="Acid proteases"/>
    <property type="match status" value="1"/>
</dbReference>
<feature type="domain" description="Peptidase A1" evidence="13">
    <location>
        <begin position="106"/>
        <end position="447"/>
    </location>
</feature>
<evidence type="ECO:0000256" key="6">
    <source>
        <dbReference type="ARBA" id="ARBA00022750"/>
    </source>
</evidence>
<dbReference type="InterPro" id="IPR034164">
    <property type="entry name" value="Pepsin-like_dom"/>
</dbReference>
<evidence type="ECO:0000256" key="7">
    <source>
        <dbReference type="ARBA" id="ARBA00022801"/>
    </source>
</evidence>
<evidence type="ECO:0000256" key="4">
    <source>
        <dbReference type="ARBA" id="ARBA00011245"/>
    </source>
</evidence>
<dbReference type="Proteomes" id="UP001147747">
    <property type="component" value="Unassembled WGS sequence"/>
</dbReference>
<evidence type="ECO:0000256" key="2">
    <source>
        <dbReference type="ARBA" id="ARBA00002983"/>
    </source>
</evidence>
<evidence type="ECO:0000256" key="8">
    <source>
        <dbReference type="PIRSR" id="PIRSR601461-1"/>
    </source>
</evidence>
<dbReference type="GeneID" id="81375881"/>
<dbReference type="InterPro" id="IPR001461">
    <property type="entry name" value="Aspartic_peptidase_A1"/>
</dbReference>
<evidence type="ECO:0000256" key="11">
    <source>
        <dbReference type="SAM" id="MobiDB-lite"/>
    </source>
</evidence>
<feature type="disulfide bond" evidence="9">
    <location>
        <begin position="370"/>
        <end position="407"/>
    </location>
</feature>
<feature type="region of interest" description="Disordered" evidence="11">
    <location>
        <begin position="53"/>
        <end position="93"/>
    </location>
</feature>
<proteinExistence type="inferred from homology"/>
<dbReference type="OrthoDB" id="15189at2759"/>
<gene>
    <name evidence="14" type="ORF">N7509_012264</name>
</gene>
<evidence type="ECO:0000256" key="9">
    <source>
        <dbReference type="PIRSR" id="PIRSR601461-2"/>
    </source>
</evidence>
<reference evidence="14" key="1">
    <citation type="submission" date="2022-12" db="EMBL/GenBank/DDBJ databases">
        <authorList>
            <person name="Petersen C."/>
        </authorList>
    </citation>
    <scope>NUCLEOTIDE SEQUENCE</scope>
    <source>
        <strain evidence="14">IBT 29677</strain>
    </source>
</reference>
<evidence type="ECO:0000256" key="12">
    <source>
        <dbReference type="SAM" id="SignalP"/>
    </source>
</evidence>
<keyword evidence="12" id="KW-0732">Signal</keyword>
<dbReference type="EC" id="3.4.23.20" evidence="5"/>
<evidence type="ECO:0000313" key="15">
    <source>
        <dbReference type="Proteomes" id="UP001147747"/>
    </source>
</evidence>
<dbReference type="PANTHER" id="PTHR47966:SF47">
    <property type="entry name" value="ENDOPEPTIDASE, PUTATIVE (AFU_ORTHOLOGUE AFUA_3G01220)-RELATED"/>
    <property type="match status" value="1"/>
</dbReference>
<comment type="caution">
    <text evidence="14">The sequence shown here is derived from an EMBL/GenBank/DDBJ whole genome shotgun (WGS) entry which is preliminary data.</text>
</comment>
<name>A0A9W9SIQ0_9EURO</name>
<dbReference type="InterPro" id="IPR033121">
    <property type="entry name" value="PEPTIDASE_A1"/>
</dbReference>
<dbReference type="PROSITE" id="PS51767">
    <property type="entry name" value="PEPTIDASE_A1"/>
    <property type="match status" value="1"/>
</dbReference>
<feature type="active site" evidence="8">
    <location>
        <position position="334"/>
    </location>
</feature>
<feature type="compositionally biased region" description="Polar residues" evidence="11">
    <location>
        <begin position="54"/>
        <end position="80"/>
    </location>
</feature>
<protein>
    <recommendedName>
        <fullName evidence="5">penicillopepsin</fullName>
        <ecNumber evidence="5">3.4.23.20</ecNumber>
    </recommendedName>
</protein>
<keyword evidence="9" id="KW-1015">Disulfide bond</keyword>
<dbReference type="Gene3D" id="2.40.70.10">
    <property type="entry name" value="Acid Proteases"/>
    <property type="match status" value="2"/>
</dbReference>
<dbReference type="PROSITE" id="PS00141">
    <property type="entry name" value="ASP_PROTEASE"/>
    <property type="match status" value="1"/>
</dbReference>
<organism evidence="14 15">
    <name type="scientific">Penicillium cosmopolitanum</name>
    <dbReference type="NCBI Taxonomy" id="1131564"/>
    <lineage>
        <taxon>Eukaryota</taxon>
        <taxon>Fungi</taxon>
        <taxon>Dikarya</taxon>
        <taxon>Ascomycota</taxon>
        <taxon>Pezizomycotina</taxon>
        <taxon>Eurotiomycetes</taxon>
        <taxon>Eurotiomycetidae</taxon>
        <taxon>Eurotiales</taxon>
        <taxon>Aspergillaceae</taxon>
        <taxon>Penicillium</taxon>
    </lineage>
</organism>
<dbReference type="PRINTS" id="PR00792">
    <property type="entry name" value="PEPSIN"/>
</dbReference>
<feature type="signal peptide" evidence="12">
    <location>
        <begin position="1"/>
        <end position="19"/>
    </location>
</feature>
<dbReference type="GO" id="GO:0006508">
    <property type="term" value="P:proteolysis"/>
    <property type="evidence" value="ECO:0007669"/>
    <property type="project" value="UniProtKB-KW"/>
</dbReference>
<comment type="similarity">
    <text evidence="3 10">Belongs to the peptidase A1 family.</text>
</comment>
<dbReference type="InterPro" id="IPR001969">
    <property type="entry name" value="Aspartic_peptidase_AS"/>
</dbReference>
<keyword evidence="6 10" id="KW-0064">Aspartyl protease</keyword>
<sequence>MLRNFSLVTVFFLALAAIAAPLEPLRPIFQAKRALHSLSDGIHITNHKAVAFASSRTPSKSSPHTMSLTKRSMKGQNTRSAAHHLKKRGQASSSGTLEALLNGTEYVTSIMFGNQTFDVVVDTGSSDTWVPQAGFRCYDQDTHDSVPTGKCGFGPELYKPSSTFKRIPGEEFYVSYGDGEWGSGYTGNESVTLAGITVNQKVGVMDEAAWRGENITSGLVGLSYPGLTSATSNVSDEKHIYNPIFTTMYKQGLVDSYFSLALSRNVSGDAGYLTLGGLPPIDFEESWTSTDILITNVEEQDQGLRFYTINIDNMTVDNKTITKAGGKNNQYIIDSGTTYNYYPNATAKAVNDAFDPPAVKQDDGTFYVDCAAIPPAHSITVNGTSFEINPLDMIYTYGQDDDGNNLCQTQIVAGGADPHHQTYILGDTFLKNVVAVFDVGAAEMRFAPNVYYESSKTL</sequence>
<evidence type="ECO:0000256" key="1">
    <source>
        <dbReference type="ARBA" id="ARBA00000043"/>
    </source>
</evidence>
<dbReference type="GO" id="GO:0004190">
    <property type="term" value="F:aspartic-type endopeptidase activity"/>
    <property type="evidence" value="ECO:0007669"/>
    <property type="project" value="UniProtKB-KW"/>
</dbReference>
<keyword evidence="15" id="KW-1185">Reference proteome</keyword>
<dbReference type="CDD" id="cd05471">
    <property type="entry name" value="pepsin_like"/>
    <property type="match status" value="1"/>
</dbReference>
<accession>A0A9W9SIQ0</accession>
<dbReference type="AlphaFoldDB" id="A0A9W9SIQ0"/>
<evidence type="ECO:0000313" key="14">
    <source>
        <dbReference type="EMBL" id="KAJ5379145.1"/>
    </source>
</evidence>
<reference evidence="14" key="2">
    <citation type="journal article" date="2023" name="IMA Fungus">
        <title>Comparative genomic study of the Penicillium genus elucidates a diverse pangenome and 15 lateral gene transfer events.</title>
        <authorList>
            <person name="Petersen C."/>
            <person name="Sorensen T."/>
            <person name="Nielsen M.R."/>
            <person name="Sondergaard T.E."/>
            <person name="Sorensen J.L."/>
            <person name="Fitzpatrick D.A."/>
            <person name="Frisvad J.C."/>
            <person name="Nielsen K.L."/>
        </authorList>
    </citation>
    <scope>NUCLEOTIDE SEQUENCE</scope>
    <source>
        <strain evidence="14">IBT 29677</strain>
    </source>
</reference>
<feature type="chain" id="PRO_5040780542" description="penicillopepsin" evidence="12">
    <location>
        <begin position="20"/>
        <end position="458"/>
    </location>
</feature>
<comment type="function">
    <text evidence="2">Secreted aspartic endopeptidase that allows assimilation of proteinaceous substrates. The scissile peptide bond is attacked by a nucleophilic water molecule activated by two aspartic residues in the active site. Shows a broad primary substrate specificity. Favors hydrophobic residues at the P1 and P1' positions, but can also activate trypsinogen and hydrolyze the B chain of insulin between positions 'Gly-20' and 'Glu-21'.</text>
</comment>
<evidence type="ECO:0000256" key="5">
    <source>
        <dbReference type="ARBA" id="ARBA00013206"/>
    </source>
</evidence>
<dbReference type="EMBL" id="JAPZBU010000011">
    <property type="protein sequence ID" value="KAJ5379145.1"/>
    <property type="molecule type" value="Genomic_DNA"/>
</dbReference>
<comment type="catalytic activity">
    <reaction evidence="1">
        <text>Hydrolysis of proteins with broad specificity similar to that of pepsin A, preferring hydrophobic residues at P1 and P1', but also cleaving 20-Gly-|-Glu-21 in the B chain of insulin. Clots milk, and activates trypsinogen.</text>
        <dbReference type="EC" id="3.4.23.20"/>
    </reaction>
</comment>